<evidence type="ECO:0000256" key="1">
    <source>
        <dbReference type="ARBA" id="ARBA00004141"/>
    </source>
</evidence>
<comment type="subcellular location">
    <subcellularLocation>
        <location evidence="1 8">Membrane</location>
        <topology evidence="1 8">Multi-pass membrane protein</topology>
    </subcellularLocation>
</comment>
<evidence type="ECO:0000256" key="3">
    <source>
        <dbReference type="ARBA" id="ARBA00022692"/>
    </source>
</evidence>
<keyword evidence="11" id="KW-1185">Reference proteome</keyword>
<evidence type="ECO:0000313" key="11">
    <source>
        <dbReference type="Proteomes" id="UP000825729"/>
    </source>
</evidence>
<dbReference type="Pfam" id="PF03094">
    <property type="entry name" value="Mlo"/>
    <property type="match status" value="2"/>
</dbReference>
<keyword evidence="5 8" id="KW-1133">Transmembrane helix</keyword>
<dbReference type="GO" id="GO:0005516">
    <property type="term" value="F:calmodulin binding"/>
    <property type="evidence" value="ECO:0007669"/>
    <property type="project" value="UniProtKB-KW"/>
</dbReference>
<protein>
    <recommendedName>
        <fullName evidence="8">MLO-like protein</fullName>
    </recommendedName>
</protein>
<evidence type="ECO:0000256" key="4">
    <source>
        <dbReference type="ARBA" id="ARBA00022821"/>
    </source>
</evidence>
<evidence type="ECO:0000313" key="10">
    <source>
        <dbReference type="EMBL" id="KAG9447774.1"/>
    </source>
</evidence>
<proteinExistence type="inferred from homology"/>
<keyword evidence="4 8" id="KW-0611">Plant defense</keyword>
<evidence type="ECO:0000256" key="9">
    <source>
        <dbReference type="SAM" id="Phobius"/>
    </source>
</evidence>
<evidence type="ECO:0000256" key="5">
    <source>
        <dbReference type="ARBA" id="ARBA00022989"/>
    </source>
</evidence>
<dbReference type="PANTHER" id="PTHR31942:SF57">
    <property type="entry name" value="MLO-LIKE PROTEIN"/>
    <property type="match status" value="1"/>
</dbReference>
<feature type="transmembrane region" description="Helical" evidence="9">
    <location>
        <begin position="148"/>
        <end position="169"/>
    </location>
</feature>
<evidence type="ECO:0000256" key="7">
    <source>
        <dbReference type="ARBA" id="ARBA00023265"/>
    </source>
</evidence>
<keyword evidence="3 8" id="KW-0812">Transmembrane</keyword>
<dbReference type="PANTHER" id="PTHR31942">
    <property type="entry name" value="MLO-LIKE PROTEIN 1"/>
    <property type="match status" value="1"/>
</dbReference>
<comment type="function">
    <text evidence="8">May be involved in modulation of pathogen defense and leaf cell death.</text>
</comment>
<comment type="domain">
    <text evidence="8">The C-terminus contains a calmodulin-binding domain, which binds calmodulin in a calcium-dependent fashion.</text>
</comment>
<sequence>MNEDSCYQGMVPLVSSDGIAELHIFIFVLAVFHVLFCVLTMFLGTAKMKRWKAWEDETRSLHYQIENDSRRFQLTRQTPFGKRHLKLWSSHPCLLWPVCFLRQFRGSVTKADYFALRTGFIKAHFTDGTSFDFRKFLTRAFDDDFEEVVGISFWIWMFSILFIFFTAHGKTASLIIMMSAPPRKLLMDVPLFLSHRILQLFLAPFYPSHYGFDCRNKTSSHHIITQMCLESQSEGAVVRGTLLVKPDDHLFWFHQPRFLLHLIHFILFQNSFQVAFFSWTWYEFGLRSCFHRETEDIVLRITLGVMVQLLCGYVTLPLYALVTQMGSVMNKNVFTERVAKGLKYWHSLARMNLESAQGATQTPKITEAVAESKNITRETFNGEMSWKEKADTGQLQQHVSPRAGANQFLPVFMDQCTYHQ</sequence>
<feature type="transmembrane region" description="Helical" evidence="9">
    <location>
        <begin position="258"/>
        <end position="281"/>
    </location>
</feature>
<evidence type="ECO:0000256" key="8">
    <source>
        <dbReference type="RuleBase" id="RU280816"/>
    </source>
</evidence>
<organism evidence="10 11">
    <name type="scientific">Aristolochia fimbriata</name>
    <name type="common">White veined hardy Dutchman's pipe vine</name>
    <dbReference type="NCBI Taxonomy" id="158543"/>
    <lineage>
        <taxon>Eukaryota</taxon>
        <taxon>Viridiplantae</taxon>
        <taxon>Streptophyta</taxon>
        <taxon>Embryophyta</taxon>
        <taxon>Tracheophyta</taxon>
        <taxon>Spermatophyta</taxon>
        <taxon>Magnoliopsida</taxon>
        <taxon>Magnoliidae</taxon>
        <taxon>Piperales</taxon>
        <taxon>Aristolochiaceae</taxon>
        <taxon>Aristolochia</taxon>
    </lineage>
</organism>
<gene>
    <name evidence="8" type="primary">MLO</name>
    <name evidence="10" type="ORF">H6P81_013902</name>
</gene>
<dbReference type="EMBL" id="JAINDJ010000005">
    <property type="protein sequence ID" value="KAG9447774.1"/>
    <property type="molecule type" value="Genomic_DNA"/>
</dbReference>
<keyword evidence="7 8" id="KW-0568">Pathogenesis-related protein</keyword>
<dbReference type="AlphaFoldDB" id="A0AAV7EHL3"/>
<name>A0AAV7EHL3_ARIFI</name>
<evidence type="ECO:0000256" key="6">
    <source>
        <dbReference type="ARBA" id="ARBA00023136"/>
    </source>
</evidence>
<keyword evidence="6 8" id="KW-0472">Membrane</keyword>
<keyword evidence="8" id="KW-0112">Calmodulin-binding</keyword>
<dbReference type="GO" id="GO:0016020">
    <property type="term" value="C:membrane"/>
    <property type="evidence" value="ECO:0007669"/>
    <property type="project" value="UniProtKB-SubCell"/>
</dbReference>
<feature type="transmembrane region" description="Helical" evidence="9">
    <location>
        <begin position="301"/>
        <end position="322"/>
    </location>
</feature>
<dbReference type="GO" id="GO:0006952">
    <property type="term" value="P:defense response"/>
    <property type="evidence" value="ECO:0007669"/>
    <property type="project" value="UniProtKB-KW"/>
</dbReference>
<comment type="caution">
    <text evidence="10">The sequence shown here is derived from an EMBL/GenBank/DDBJ whole genome shotgun (WGS) entry which is preliminary data.</text>
</comment>
<evidence type="ECO:0000256" key="2">
    <source>
        <dbReference type="ARBA" id="ARBA00006574"/>
    </source>
</evidence>
<reference evidence="10 11" key="1">
    <citation type="submission" date="2021-07" db="EMBL/GenBank/DDBJ databases">
        <title>The Aristolochia fimbriata genome: insights into angiosperm evolution, floral development and chemical biosynthesis.</title>
        <authorList>
            <person name="Jiao Y."/>
        </authorList>
    </citation>
    <scope>NUCLEOTIDE SEQUENCE [LARGE SCALE GENOMIC DNA]</scope>
    <source>
        <strain evidence="10">IBCAS-2021</strain>
        <tissue evidence="10">Leaf</tissue>
    </source>
</reference>
<accession>A0AAV7EHL3</accession>
<dbReference type="Proteomes" id="UP000825729">
    <property type="component" value="Unassembled WGS sequence"/>
</dbReference>
<comment type="similarity">
    <text evidence="2 8">Belongs to the MLO family.</text>
</comment>
<feature type="transmembrane region" description="Helical" evidence="9">
    <location>
        <begin position="22"/>
        <end position="43"/>
    </location>
</feature>
<dbReference type="InterPro" id="IPR004326">
    <property type="entry name" value="Mlo"/>
</dbReference>